<accession>A0A6A4P0N4</accession>
<keyword evidence="2" id="KW-1185">Reference proteome</keyword>
<name>A0A6A4P0N4_LUPAL</name>
<reference evidence="2" key="1">
    <citation type="journal article" date="2020" name="Nat. Commun.">
        <title>Genome sequence of the cluster root forming white lupin.</title>
        <authorList>
            <person name="Hufnagel B."/>
            <person name="Marques A."/>
            <person name="Soriano A."/>
            <person name="Marques L."/>
            <person name="Divol F."/>
            <person name="Doumas P."/>
            <person name="Sallet E."/>
            <person name="Mancinotti D."/>
            <person name="Carrere S."/>
            <person name="Marande W."/>
            <person name="Arribat S."/>
            <person name="Keller J."/>
            <person name="Huneau C."/>
            <person name="Blein T."/>
            <person name="Aime D."/>
            <person name="Laguerre M."/>
            <person name="Taylor J."/>
            <person name="Schubert V."/>
            <person name="Nelson M."/>
            <person name="Geu-Flores F."/>
            <person name="Crespi M."/>
            <person name="Gallardo-Guerrero K."/>
            <person name="Delaux P.-M."/>
            <person name="Salse J."/>
            <person name="Berges H."/>
            <person name="Guyot R."/>
            <person name="Gouzy J."/>
            <person name="Peret B."/>
        </authorList>
    </citation>
    <scope>NUCLEOTIDE SEQUENCE [LARGE SCALE GENOMIC DNA]</scope>
    <source>
        <strain evidence="2">cv. Amiga</strain>
    </source>
</reference>
<dbReference type="EMBL" id="WOCE01000018">
    <property type="protein sequence ID" value="KAE9594981.1"/>
    <property type="molecule type" value="Genomic_DNA"/>
</dbReference>
<dbReference type="AlphaFoldDB" id="A0A6A4P0N4"/>
<evidence type="ECO:0000313" key="1">
    <source>
        <dbReference type="EMBL" id="KAE9594981.1"/>
    </source>
</evidence>
<gene>
    <name evidence="1" type="ORF">Lalb_Chr18g0059531</name>
</gene>
<dbReference type="Proteomes" id="UP000447434">
    <property type="component" value="Chromosome 18"/>
</dbReference>
<proteinExistence type="predicted"/>
<evidence type="ECO:0000313" key="2">
    <source>
        <dbReference type="Proteomes" id="UP000447434"/>
    </source>
</evidence>
<sequence>MLFEKEVERCNERLEEFPINETEYYSVITSVNAGSSNFHYSPSTCSIPIPIPSAPLLPDNATWFSYVQSSFPAPLLPHNTSQVSAYSDWTSTCAPHGHDPRMTSSEWLCWYRENYKHEWTNNYMQPSFTHSNVPGNHENLLYNDTYRFNDQFDNKEIFSIYPFILLKYILVHNQLLIELIILGCACKLKEEKQIKFMIF</sequence>
<protein>
    <submittedName>
        <fullName evidence="1">Uncharacterized protein</fullName>
    </submittedName>
</protein>
<comment type="caution">
    <text evidence="1">The sequence shown here is derived from an EMBL/GenBank/DDBJ whole genome shotgun (WGS) entry which is preliminary data.</text>
</comment>
<organism evidence="1 2">
    <name type="scientific">Lupinus albus</name>
    <name type="common">White lupine</name>
    <name type="synonym">Lupinus termis</name>
    <dbReference type="NCBI Taxonomy" id="3870"/>
    <lineage>
        <taxon>Eukaryota</taxon>
        <taxon>Viridiplantae</taxon>
        <taxon>Streptophyta</taxon>
        <taxon>Embryophyta</taxon>
        <taxon>Tracheophyta</taxon>
        <taxon>Spermatophyta</taxon>
        <taxon>Magnoliopsida</taxon>
        <taxon>eudicotyledons</taxon>
        <taxon>Gunneridae</taxon>
        <taxon>Pentapetalae</taxon>
        <taxon>rosids</taxon>
        <taxon>fabids</taxon>
        <taxon>Fabales</taxon>
        <taxon>Fabaceae</taxon>
        <taxon>Papilionoideae</taxon>
        <taxon>50 kb inversion clade</taxon>
        <taxon>genistoids sensu lato</taxon>
        <taxon>core genistoids</taxon>
        <taxon>Genisteae</taxon>
        <taxon>Lupinus</taxon>
    </lineage>
</organism>